<keyword evidence="8" id="KW-1185">Reference proteome</keyword>
<proteinExistence type="inferred from homology"/>
<reference evidence="7 8" key="1">
    <citation type="submission" date="2014-02" db="EMBL/GenBank/DDBJ databases">
        <title>Draft genome of Erwinia mallotivora strain BT-MARDI, a papaya dieback pathogen.</title>
        <authorList>
            <person name="Redzuan R."/>
            <person name="Abu Bakar N."/>
            <person name="Badrun R."/>
            <person name="Mohd Raih M.F."/>
            <person name="Rozano L."/>
            <person name="Mat Amin N."/>
        </authorList>
    </citation>
    <scope>NUCLEOTIDE SEQUENCE [LARGE SCALE GENOMIC DNA]</scope>
    <source>
        <strain evidence="7 8">BT-MARDI</strain>
    </source>
</reference>
<dbReference type="NCBIfam" id="TIGR04350">
    <property type="entry name" value="C_S_lyase_PatB"/>
    <property type="match status" value="1"/>
</dbReference>
<keyword evidence="4" id="KW-0456">Lyase</keyword>
<dbReference type="SUPFAM" id="SSF53383">
    <property type="entry name" value="PLP-dependent transferases"/>
    <property type="match status" value="1"/>
</dbReference>
<organism evidence="7 8">
    <name type="scientific">Erwinia mallotivora</name>
    <dbReference type="NCBI Taxonomy" id="69222"/>
    <lineage>
        <taxon>Bacteria</taxon>
        <taxon>Pseudomonadati</taxon>
        <taxon>Pseudomonadota</taxon>
        <taxon>Gammaproteobacteria</taxon>
        <taxon>Enterobacterales</taxon>
        <taxon>Erwiniaceae</taxon>
        <taxon>Erwinia</taxon>
    </lineage>
</organism>
<keyword evidence="3" id="KW-0663">Pyridoxal phosphate</keyword>
<name>A0A014MDI5_9GAMM</name>
<dbReference type="InterPro" id="IPR051798">
    <property type="entry name" value="Class-II_PLP-Dep_Aminotrans"/>
</dbReference>
<comment type="caution">
    <text evidence="7">The sequence shown here is derived from an EMBL/GenBank/DDBJ whole genome shotgun (WGS) entry which is preliminary data.</text>
</comment>
<dbReference type="AlphaFoldDB" id="A0A014MDI5"/>
<dbReference type="PANTHER" id="PTHR43525">
    <property type="entry name" value="PROTEIN MALY"/>
    <property type="match status" value="1"/>
</dbReference>
<dbReference type="GO" id="GO:0030170">
    <property type="term" value="F:pyridoxal phosphate binding"/>
    <property type="evidence" value="ECO:0007669"/>
    <property type="project" value="InterPro"/>
</dbReference>
<feature type="domain" description="Aminotransferase class I/classII large" evidence="6">
    <location>
        <begin position="28"/>
        <end position="372"/>
    </location>
</feature>
<evidence type="ECO:0000256" key="5">
    <source>
        <dbReference type="ARBA" id="ARBA00037974"/>
    </source>
</evidence>
<dbReference type="EMBL" id="JFHN01000036">
    <property type="protein sequence ID" value="EXU76119.1"/>
    <property type="molecule type" value="Genomic_DNA"/>
</dbReference>
<dbReference type="CDD" id="cd00609">
    <property type="entry name" value="AAT_like"/>
    <property type="match status" value="1"/>
</dbReference>
<dbReference type="InterPro" id="IPR027619">
    <property type="entry name" value="C-S_lyase_PatB-like"/>
</dbReference>
<evidence type="ECO:0000256" key="2">
    <source>
        <dbReference type="ARBA" id="ARBA00012224"/>
    </source>
</evidence>
<dbReference type="STRING" id="69222.BG55_07090"/>
<dbReference type="RefSeq" id="WP_034935786.1">
    <property type="nucleotide sequence ID" value="NZ_JFHN01000036.1"/>
</dbReference>
<sequence>MVCNFDQRIDRRHSDSLKWNKYGDSDVLPLWVADTDFRSPDCIIDALKKRVEHGIFGYGSAPAELTEVLIRRMAERYRWQIKPEWVVFLPGVVSGLNIAVRALTESHQGTIAPTPIYPPFRSAARLAQRTQLNAPMRLQQQRWVMDLDSLESQMTGSEKLLMLCNPHNPGGTVYRRDELEQQLHFAQRHDLFVCSDEIHCDLLMELELRHIPFASLNDDAEQRSVTLLSPSKTFNIAGLGASVAIIPDKGMRSRFNAVRQGIVPSVDILALTAATAAWRDGQPWLEQQLNYLRKNRDWLTEKINAINGLSVVSPEASYLAWIDASQLNVANPALFFECHGLGFSPGADFGDRGFVRLNFGCQTDLLKEAIRRMENAVKNQPAAPAL</sequence>
<evidence type="ECO:0000313" key="8">
    <source>
        <dbReference type="Proteomes" id="UP000019918"/>
    </source>
</evidence>
<evidence type="ECO:0000256" key="3">
    <source>
        <dbReference type="ARBA" id="ARBA00022898"/>
    </source>
</evidence>
<dbReference type="Proteomes" id="UP000019918">
    <property type="component" value="Unassembled WGS sequence"/>
</dbReference>
<evidence type="ECO:0000259" key="6">
    <source>
        <dbReference type="Pfam" id="PF00155"/>
    </source>
</evidence>
<dbReference type="Gene3D" id="3.40.640.10">
    <property type="entry name" value="Type I PLP-dependent aspartate aminotransferase-like (Major domain)"/>
    <property type="match status" value="1"/>
</dbReference>
<dbReference type="GO" id="GO:0008483">
    <property type="term" value="F:transaminase activity"/>
    <property type="evidence" value="ECO:0007669"/>
    <property type="project" value="UniProtKB-KW"/>
</dbReference>
<keyword evidence="7" id="KW-0032">Aminotransferase</keyword>
<dbReference type="OrthoDB" id="3224382at2"/>
<dbReference type="GO" id="GO:0047804">
    <property type="term" value="F:cysteine-S-conjugate beta-lyase activity"/>
    <property type="evidence" value="ECO:0007669"/>
    <property type="project" value="UniProtKB-EC"/>
</dbReference>
<dbReference type="Pfam" id="PF00155">
    <property type="entry name" value="Aminotran_1_2"/>
    <property type="match status" value="1"/>
</dbReference>
<dbReference type="InterPro" id="IPR004839">
    <property type="entry name" value="Aminotransferase_I/II_large"/>
</dbReference>
<dbReference type="PATRIC" id="fig|69222.5.peg.1456"/>
<gene>
    <name evidence="7" type="ORF">BG55_07090</name>
</gene>
<evidence type="ECO:0000256" key="4">
    <source>
        <dbReference type="ARBA" id="ARBA00023239"/>
    </source>
</evidence>
<evidence type="ECO:0000256" key="1">
    <source>
        <dbReference type="ARBA" id="ARBA00001933"/>
    </source>
</evidence>
<dbReference type="EC" id="4.4.1.13" evidence="2"/>
<comment type="cofactor">
    <cofactor evidence="1">
        <name>pyridoxal 5'-phosphate</name>
        <dbReference type="ChEBI" id="CHEBI:597326"/>
    </cofactor>
</comment>
<protein>
    <recommendedName>
        <fullName evidence="2">cysteine-S-conjugate beta-lyase</fullName>
        <ecNumber evidence="2">4.4.1.13</ecNumber>
    </recommendedName>
</protein>
<dbReference type="InterPro" id="IPR015424">
    <property type="entry name" value="PyrdxlP-dep_Trfase"/>
</dbReference>
<dbReference type="PANTHER" id="PTHR43525:SF1">
    <property type="entry name" value="PROTEIN MALY"/>
    <property type="match status" value="1"/>
</dbReference>
<keyword evidence="7" id="KW-0808">Transferase</keyword>
<dbReference type="Gene3D" id="3.90.1150.10">
    <property type="entry name" value="Aspartate Aminotransferase, domain 1"/>
    <property type="match status" value="1"/>
</dbReference>
<accession>A0A014MDI5</accession>
<dbReference type="InterPro" id="IPR015421">
    <property type="entry name" value="PyrdxlP-dep_Trfase_major"/>
</dbReference>
<evidence type="ECO:0000313" key="7">
    <source>
        <dbReference type="EMBL" id="EXU76119.1"/>
    </source>
</evidence>
<dbReference type="InterPro" id="IPR015422">
    <property type="entry name" value="PyrdxlP-dep_Trfase_small"/>
</dbReference>
<comment type="similarity">
    <text evidence="5">Belongs to the class-II pyridoxal-phosphate-dependent aminotransferase family. MalY/PatB cystathionine beta-lyase subfamily.</text>
</comment>